<organism evidence="1 2">
    <name type="scientific">Pseudobacteroides cellulosolvens ATCC 35603 = DSM 2933</name>
    <dbReference type="NCBI Taxonomy" id="398512"/>
    <lineage>
        <taxon>Bacteria</taxon>
        <taxon>Bacillati</taxon>
        <taxon>Bacillota</taxon>
        <taxon>Clostridia</taxon>
        <taxon>Eubacteriales</taxon>
        <taxon>Oscillospiraceae</taxon>
        <taxon>Pseudobacteroides</taxon>
    </lineage>
</organism>
<evidence type="ECO:0000313" key="1">
    <source>
        <dbReference type="EMBL" id="KNY28293.1"/>
    </source>
</evidence>
<dbReference type="EMBL" id="LGTC01000001">
    <property type="protein sequence ID" value="KNY28293.1"/>
    <property type="molecule type" value="Genomic_DNA"/>
</dbReference>
<gene>
    <name evidence="1" type="ORF">Bccel_3567</name>
</gene>
<dbReference type="Proteomes" id="UP000036923">
    <property type="component" value="Unassembled WGS sequence"/>
</dbReference>
<dbReference type="STRING" id="398512.Bccel_3567"/>
<reference evidence="2" key="1">
    <citation type="submission" date="2015-07" db="EMBL/GenBank/DDBJ databases">
        <title>Near-Complete Genome Sequence of the Cellulolytic Bacterium Bacteroides (Pseudobacteroides) cellulosolvens ATCC 35603.</title>
        <authorList>
            <person name="Dassa B."/>
            <person name="Utturkar S.M."/>
            <person name="Klingeman D.M."/>
            <person name="Hurt R.A."/>
            <person name="Keller M."/>
            <person name="Xu J."/>
            <person name="Reddy Y.H.K."/>
            <person name="Borovok I."/>
            <person name="Grinberg I.R."/>
            <person name="Lamed R."/>
            <person name="Zhivin O."/>
            <person name="Bayer E.A."/>
            <person name="Brown S.D."/>
        </authorList>
    </citation>
    <scope>NUCLEOTIDE SEQUENCE [LARGE SCALE GENOMIC DNA]</scope>
    <source>
        <strain evidence="2">DSM 2933</strain>
    </source>
</reference>
<keyword evidence="2" id="KW-1185">Reference proteome</keyword>
<name>A0A0L6JR89_9FIRM</name>
<comment type="caution">
    <text evidence="1">The sequence shown here is derived from an EMBL/GenBank/DDBJ whole genome shotgun (WGS) entry which is preliminary data.</text>
</comment>
<dbReference type="AlphaFoldDB" id="A0A0L6JR89"/>
<accession>A0A0L6JR89</accession>
<sequence length="70" mass="8351">MEFIESKKNYDLCKNYLVFSVFGCNNNTPITSYDTKLMPEMTTFSKVSDYIKDLTYDYIDTELIYNFTIR</sequence>
<protein>
    <submittedName>
        <fullName evidence="1">Uncharacterized protein</fullName>
    </submittedName>
</protein>
<proteinExistence type="predicted"/>
<dbReference type="RefSeq" id="WP_036938454.1">
    <property type="nucleotide sequence ID" value="NZ_JQKC01000007.1"/>
</dbReference>
<evidence type="ECO:0000313" key="2">
    <source>
        <dbReference type="Proteomes" id="UP000036923"/>
    </source>
</evidence>